<evidence type="ECO:0000256" key="1">
    <source>
        <dbReference type="ARBA" id="ARBA00001913"/>
    </source>
</evidence>
<comment type="caution">
    <text evidence="9">Lacks conserved residue(s) required for the propagation of feature annotation.</text>
</comment>
<evidence type="ECO:0000256" key="3">
    <source>
        <dbReference type="ARBA" id="ARBA00022670"/>
    </source>
</evidence>
<gene>
    <name evidence="12" type="ORF">BDV98DRAFT_606964</name>
</gene>
<accession>A0A5C3QDA5</accession>
<dbReference type="PANTHER" id="PTHR14218:SF15">
    <property type="entry name" value="TRIPEPTIDYL-PEPTIDASE 1"/>
    <property type="match status" value="1"/>
</dbReference>
<dbReference type="Gene3D" id="3.40.50.200">
    <property type="entry name" value="Peptidase S8/S53 domain"/>
    <property type="match status" value="1"/>
</dbReference>
<keyword evidence="6" id="KW-0720">Serine protease</keyword>
<keyword evidence="5" id="KW-0378">Hydrolase</keyword>
<name>A0A5C3QDA5_9AGAR</name>
<comment type="cofactor">
    <cofactor evidence="1">
        <name>Ca(2+)</name>
        <dbReference type="ChEBI" id="CHEBI:29108"/>
    </cofactor>
</comment>
<dbReference type="OrthoDB" id="409122at2759"/>
<dbReference type="STRING" id="1884261.A0A5C3QDA5"/>
<dbReference type="SMART" id="SM00944">
    <property type="entry name" value="Pro-kuma_activ"/>
    <property type="match status" value="1"/>
</dbReference>
<evidence type="ECO:0000256" key="6">
    <source>
        <dbReference type="ARBA" id="ARBA00022825"/>
    </source>
</evidence>
<dbReference type="SUPFAM" id="SSF54897">
    <property type="entry name" value="Protease propeptides/inhibitors"/>
    <property type="match status" value="1"/>
</dbReference>
<keyword evidence="13" id="KW-1185">Reference proteome</keyword>
<dbReference type="InterPro" id="IPR030400">
    <property type="entry name" value="Sedolisin_dom"/>
</dbReference>
<dbReference type="PANTHER" id="PTHR14218">
    <property type="entry name" value="PROTEASE S8 TRIPEPTIDYL PEPTIDASE I CLN2"/>
    <property type="match status" value="1"/>
</dbReference>
<comment type="subcellular location">
    <subcellularLocation>
        <location evidence="2">Secreted</location>
        <location evidence="2">Extracellular space</location>
    </subcellularLocation>
</comment>
<dbReference type="GO" id="GO:0004252">
    <property type="term" value="F:serine-type endopeptidase activity"/>
    <property type="evidence" value="ECO:0007669"/>
    <property type="project" value="InterPro"/>
</dbReference>
<dbReference type="Proteomes" id="UP000305067">
    <property type="component" value="Unassembled WGS sequence"/>
</dbReference>
<proteinExistence type="predicted"/>
<evidence type="ECO:0000256" key="8">
    <source>
        <dbReference type="ARBA" id="ARBA00023145"/>
    </source>
</evidence>
<dbReference type="CDD" id="cd04056">
    <property type="entry name" value="Peptidases_S53"/>
    <property type="match status" value="1"/>
</dbReference>
<sequence>MLPSRVACAVTLFSAVLGTVLPGTYHQRRDAPPDGFKAVSSASNEEILVFRIALAQKDFAGLEKALYEASTPGSDTFGSYLSREETNRYIAPSQDTVEAVTTWLTSNGLSISDYSQGGDWITVEATVAQANKLLQADYVAYTHEGLNEPVLRTLSYSLPDEVKDHVVVIHPTVSFPSLSEPPSPYLHRITSTSNSTNIRRSAPISARALPESCVPLSTGNTSDTIENWSKPFGLRCSLDVHGIPVVAPASPRRGSSLWLSGFNNQFANKNSSRNFLKTWRPDLADRQLFDLVTITGGINNQLPAGAGFMINQEMWRLVSTAANVPITFMSVGTDASGDPLVWYLDQVEYLLTLDSPPKVLVHDGTMAERKADPLLARRLCLAYGLLAARGVSIVMPVLLGGVEASFPSGATCDFDVTFPASCPYVTSVGGSQVQDGYESPPPSFISNSGGFSNLFPRPLYQLAAVQKFLNKLAPSVYQGRYNQFGRATPDVVLHQWLTPSPSTGFSLGTPAYAAALFGGAIALLNEELIAARKPTLGFLNPLLYWHPDAFNDLAVGTNPGCNTQGFNSTSGWDPVTGLGSFNYQKLRAAAGL</sequence>
<evidence type="ECO:0000259" key="11">
    <source>
        <dbReference type="PROSITE" id="PS51695"/>
    </source>
</evidence>
<dbReference type="InterPro" id="IPR050819">
    <property type="entry name" value="Tripeptidyl-peptidase_I"/>
</dbReference>
<dbReference type="SUPFAM" id="SSF52743">
    <property type="entry name" value="Subtilisin-like"/>
    <property type="match status" value="1"/>
</dbReference>
<feature type="domain" description="Peptidase S53" evidence="11">
    <location>
        <begin position="231"/>
        <end position="592"/>
    </location>
</feature>
<dbReference type="PROSITE" id="PS51695">
    <property type="entry name" value="SEDOLISIN"/>
    <property type="match status" value="1"/>
</dbReference>
<dbReference type="GO" id="GO:0005576">
    <property type="term" value="C:extracellular region"/>
    <property type="evidence" value="ECO:0007669"/>
    <property type="project" value="UniProtKB-SubCell"/>
</dbReference>
<evidence type="ECO:0000256" key="5">
    <source>
        <dbReference type="ARBA" id="ARBA00022801"/>
    </source>
</evidence>
<keyword evidence="4" id="KW-0479">Metal-binding</keyword>
<evidence type="ECO:0000256" key="2">
    <source>
        <dbReference type="ARBA" id="ARBA00004239"/>
    </source>
</evidence>
<evidence type="ECO:0000313" key="12">
    <source>
        <dbReference type="EMBL" id="TFK98410.1"/>
    </source>
</evidence>
<dbReference type="Pfam" id="PF09286">
    <property type="entry name" value="Pro-kuma_activ"/>
    <property type="match status" value="1"/>
</dbReference>
<keyword evidence="10" id="KW-0732">Signal</keyword>
<dbReference type="InterPro" id="IPR036852">
    <property type="entry name" value="Peptidase_S8/S53_dom_sf"/>
</dbReference>
<dbReference type="AlphaFoldDB" id="A0A5C3QDA5"/>
<keyword evidence="8" id="KW-0865">Zymogen</keyword>
<dbReference type="GO" id="GO:0006508">
    <property type="term" value="P:proteolysis"/>
    <property type="evidence" value="ECO:0007669"/>
    <property type="project" value="UniProtKB-KW"/>
</dbReference>
<dbReference type="CDD" id="cd11377">
    <property type="entry name" value="Pro-peptidase_S53"/>
    <property type="match status" value="1"/>
</dbReference>
<dbReference type="InterPro" id="IPR015366">
    <property type="entry name" value="S53_propep"/>
</dbReference>
<feature type="signal peptide" evidence="10">
    <location>
        <begin position="1"/>
        <end position="18"/>
    </location>
</feature>
<dbReference type="GO" id="GO:0046872">
    <property type="term" value="F:metal ion binding"/>
    <property type="evidence" value="ECO:0007669"/>
    <property type="project" value="UniProtKB-KW"/>
</dbReference>
<evidence type="ECO:0000256" key="7">
    <source>
        <dbReference type="ARBA" id="ARBA00022837"/>
    </source>
</evidence>
<keyword evidence="3" id="KW-0645">Protease</keyword>
<dbReference type="GO" id="GO:0008240">
    <property type="term" value="F:tripeptidyl-peptidase activity"/>
    <property type="evidence" value="ECO:0007669"/>
    <property type="project" value="TreeGrafter"/>
</dbReference>
<evidence type="ECO:0000313" key="13">
    <source>
        <dbReference type="Proteomes" id="UP000305067"/>
    </source>
</evidence>
<protein>
    <submittedName>
        <fullName evidence="12">Pro-kumamolisin, activation domain-containing protein</fullName>
    </submittedName>
</protein>
<dbReference type="EMBL" id="ML178840">
    <property type="protein sequence ID" value="TFK98410.1"/>
    <property type="molecule type" value="Genomic_DNA"/>
</dbReference>
<evidence type="ECO:0000256" key="4">
    <source>
        <dbReference type="ARBA" id="ARBA00022723"/>
    </source>
</evidence>
<evidence type="ECO:0000256" key="9">
    <source>
        <dbReference type="PROSITE-ProRule" id="PRU01032"/>
    </source>
</evidence>
<evidence type="ECO:0000256" key="10">
    <source>
        <dbReference type="SAM" id="SignalP"/>
    </source>
</evidence>
<keyword evidence="7" id="KW-0106">Calcium</keyword>
<reference evidence="12 13" key="1">
    <citation type="journal article" date="2019" name="Nat. Ecol. Evol.">
        <title>Megaphylogeny resolves global patterns of mushroom evolution.</title>
        <authorList>
            <person name="Varga T."/>
            <person name="Krizsan K."/>
            <person name="Foldi C."/>
            <person name="Dima B."/>
            <person name="Sanchez-Garcia M."/>
            <person name="Sanchez-Ramirez S."/>
            <person name="Szollosi G.J."/>
            <person name="Szarkandi J.G."/>
            <person name="Papp V."/>
            <person name="Albert L."/>
            <person name="Andreopoulos W."/>
            <person name="Angelini C."/>
            <person name="Antonin V."/>
            <person name="Barry K.W."/>
            <person name="Bougher N.L."/>
            <person name="Buchanan P."/>
            <person name="Buyck B."/>
            <person name="Bense V."/>
            <person name="Catcheside P."/>
            <person name="Chovatia M."/>
            <person name="Cooper J."/>
            <person name="Damon W."/>
            <person name="Desjardin D."/>
            <person name="Finy P."/>
            <person name="Geml J."/>
            <person name="Haridas S."/>
            <person name="Hughes K."/>
            <person name="Justo A."/>
            <person name="Karasinski D."/>
            <person name="Kautmanova I."/>
            <person name="Kiss B."/>
            <person name="Kocsube S."/>
            <person name="Kotiranta H."/>
            <person name="LaButti K.M."/>
            <person name="Lechner B.E."/>
            <person name="Liimatainen K."/>
            <person name="Lipzen A."/>
            <person name="Lukacs Z."/>
            <person name="Mihaltcheva S."/>
            <person name="Morgado L.N."/>
            <person name="Niskanen T."/>
            <person name="Noordeloos M.E."/>
            <person name="Ohm R.A."/>
            <person name="Ortiz-Santana B."/>
            <person name="Ovrebo C."/>
            <person name="Racz N."/>
            <person name="Riley R."/>
            <person name="Savchenko A."/>
            <person name="Shiryaev A."/>
            <person name="Soop K."/>
            <person name="Spirin V."/>
            <person name="Szebenyi C."/>
            <person name="Tomsovsky M."/>
            <person name="Tulloss R.E."/>
            <person name="Uehling J."/>
            <person name="Grigoriev I.V."/>
            <person name="Vagvolgyi C."/>
            <person name="Papp T."/>
            <person name="Martin F.M."/>
            <person name="Miettinen O."/>
            <person name="Hibbett D.S."/>
            <person name="Nagy L.G."/>
        </authorList>
    </citation>
    <scope>NUCLEOTIDE SEQUENCE [LARGE SCALE GENOMIC DNA]</scope>
    <source>
        <strain evidence="12 13">CBS 309.79</strain>
    </source>
</reference>
<feature type="chain" id="PRO_5022704412" evidence="10">
    <location>
        <begin position="19"/>
        <end position="592"/>
    </location>
</feature>
<organism evidence="12 13">
    <name type="scientific">Pterulicium gracile</name>
    <dbReference type="NCBI Taxonomy" id="1884261"/>
    <lineage>
        <taxon>Eukaryota</taxon>
        <taxon>Fungi</taxon>
        <taxon>Dikarya</taxon>
        <taxon>Basidiomycota</taxon>
        <taxon>Agaricomycotina</taxon>
        <taxon>Agaricomycetes</taxon>
        <taxon>Agaricomycetidae</taxon>
        <taxon>Agaricales</taxon>
        <taxon>Pleurotineae</taxon>
        <taxon>Pterulaceae</taxon>
        <taxon>Pterulicium</taxon>
    </lineage>
</organism>